<dbReference type="InterPro" id="IPR016181">
    <property type="entry name" value="Acyl_CoA_acyltransferase"/>
</dbReference>
<feature type="domain" description="N-acetyltransferase" evidence="1">
    <location>
        <begin position="126"/>
        <end position="272"/>
    </location>
</feature>
<dbReference type="PROSITE" id="PS51186">
    <property type="entry name" value="GNAT"/>
    <property type="match status" value="1"/>
</dbReference>
<dbReference type="PANTHER" id="PTHR42791:SF1">
    <property type="entry name" value="N-ACETYLTRANSFERASE DOMAIN-CONTAINING PROTEIN"/>
    <property type="match status" value="1"/>
</dbReference>
<evidence type="ECO:0000313" key="3">
    <source>
        <dbReference type="Proteomes" id="UP000190188"/>
    </source>
</evidence>
<dbReference type="Pfam" id="PF13508">
    <property type="entry name" value="Acetyltransf_7"/>
    <property type="match status" value="1"/>
</dbReference>
<dbReference type="SUPFAM" id="SSF55729">
    <property type="entry name" value="Acyl-CoA N-acyltransferases (Nat)"/>
    <property type="match status" value="1"/>
</dbReference>
<dbReference type="CDD" id="cd04301">
    <property type="entry name" value="NAT_SF"/>
    <property type="match status" value="1"/>
</dbReference>
<name>A0A1T2XFW2_9BACL</name>
<dbReference type="GO" id="GO:0016747">
    <property type="term" value="F:acyltransferase activity, transferring groups other than amino-acyl groups"/>
    <property type="evidence" value="ECO:0007669"/>
    <property type="project" value="InterPro"/>
</dbReference>
<dbReference type="Gene3D" id="3.40.630.30">
    <property type="match status" value="1"/>
</dbReference>
<organism evidence="2 3">
    <name type="scientific">Paenibacillus selenitireducens</name>
    <dbReference type="NCBI Taxonomy" id="1324314"/>
    <lineage>
        <taxon>Bacteria</taxon>
        <taxon>Bacillati</taxon>
        <taxon>Bacillota</taxon>
        <taxon>Bacilli</taxon>
        <taxon>Bacillales</taxon>
        <taxon>Paenibacillaceae</taxon>
        <taxon>Paenibacillus</taxon>
    </lineage>
</organism>
<proteinExistence type="predicted"/>
<protein>
    <recommendedName>
        <fullName evidence="1">N-acetyltransferase domain-containing protein</fullName>
    </recommendedName>
</protein>
<dbReference type="Proteomes" id="UP000190188">
    <property type="component" value="Unassembled WGS sequence"/>
</dbReference>
<dbReference type="STRING" id="1324314.BVG16_11605"/>
<evidence type="ECO:0000259" key="1">
    <source>
        <dbReference type="PROSITE" id="PS51186"/>
    </source>
</evidence>
<dbReference type="InterPro" id="IPR052523">
    <property type="entry name" value="Trichothecene_AcTrans"/>
</dbReference>
<dbReference type="AlphaFoldDB" id="A0A1T2XFW2"/>
<comment type="caution">
    <text evidence="2">The sequence shown here is derived from an EMBL/GenBank/DDBJ whole genome shotgun (WGS) entry which is preliminary data.</text>
</comment>
<gene>
    <name evidence="2" type="ORF">BVG16_11605</name>
</gene>
<accession>A0A1T2XFW2</accession>
<reference evidence="2 3" key="1">
    <citation type="submission" date="2017-01" db="EMBL/GenBank/DDBJ databases">
        <title>Genome analysis of Paenibacillus selenitrireducens ES3-24.</title>
        <authorList>
            <person name="Xu D."/>
            <person name="Yao R."/>
            <person name="Zheng S."/>
        </authorList>
    </citation>
    <scope>NUCLEOTIDE SEQUENCE [LARGE SCALE GENOMIC DNA]</scope>
    <source>
        <strain evidence="2 3">ES3-24</strain>
    </source>
</reference>
<keyword evidence="3" id="KW-1185">Reference proteome</keyword>
<dbReference type="PANTHER" id="PTHR42791">
    <property type="entry name" value="GNAT FAMILY ACETYLTRANSFERASE"/>
    <property type="match status" value="1"/>
</dbReference>
<dbReference type="EMBL" id="MSZX01000004">
    <property type="protein sequence ID" value="OPA78774.1"/>
    <property type="molecule type" value="Genomic_DNA"/>
</dbReference>
<sequence>MRPLNQLQQTIVNNLIHKVTYLPLRLEGTEVIETLDYVRIDCGLPADTFNIIVFRGEESTLSQEITTEIEAFLEKKFPMAVWCWDHLNHELDQELQEAGLQEAEINIAMVANLESSSPLLRLPEGLQIKEAVTSDEIKQFGEVLSSLFGTSEEADHVRSFYSKVAALPFEEDLLSNLYIAEYQGDVVTVGSLVFAEDSVGFYDIATKEEYRGKGFGTAMFHYLLQEAQQRECKLGVLQASSDGLHIYAKAGFQPVGQFKVFENRHLLEINTP</sequence>
<dbReference type="InterPro" id="IPR000182">
    <property type="entry name" value="GNAT_dom"/>
</dbReference>
<evidence type="ECO:0000313" key="2">
    <source>
        <dbReference type="EMBL" id="OPA78774.1"/>
    </source>
</evidence>